<evidence type="ECO:0000259" key="2">
    <source>
        <dbReference type="Pfam" id="PF19259"/>
    </source>
</evidence>
<dbReference type="Proteomes" id="UP001231189">
    <property type="component" value="Unassembled WGS sequence"/>
</dbReference>
<organism evidence="3 4">
    <name type="scientific">Lolium multiflorum</name>
    <name type="common">Italian ryegrass</name>
    <name type="synonym">Lolium perenne subsp. multiflorum</name>
    <dbReference type="NCBI Taxonomy" id="4521"/>
    <lineage>
        <taxon>Eukaryota</taxon>
        <taxon>Viridiplantae</taxon>
        <taxon>Streptophyta</taxon>
        <taxon>Embryophyta</taxon>
        <taxon>Tracheophyta</taxon>
        <taxon>Spermatophyta</taxon>
        <taxon>Magnoliopsida</taxon>
        <taxon>Liliopsida</taxon>
        <taxon>Poales</taxon>
        <taxon>Poaceae</taxon>
        <taxon>BOP clade</taxon>
        <taxon>Pooideae</taxon>
        <taxon>Poodae</taxon>
        <taxon>Poeae</taxon>
        <taxon>Poeae Chloroplast Group 2 (Poeae type)</taxon>
        <taxon>Loliodinae</taxon>
        <taxon>Loliinae</taxon>
        <taxon>Lolium</taxon>
    </lineage>
</organism>
<feature type="region of interest" description="Disordered" evidence="1">
    <location>
        <begin position="82"/>
        <end position="113"/>
    </location>
</feature>
<protein>
    <recommendedName>
        <fullName evidence="2">Ty3 transposon capsid-like protein domain-containing protein</fullName>
    </recommendedName>
</protein>
<proteinExistence type="predicted"/>
<dbReference type="AlphaFoldDB" id="A0AAD8QU05"/>
<reference evidence="3" key="1">
    <citation type="submission" date="2023-07" db="EMBL/GenBank/DDBJ databases">
        <title>A chromosome-level genome assembly of Lolium multiflorum.</title>
        <authorList>
            <person name="Chen Y."/>
            <person name="Copetti D."/>
            <person name="Kolliker R."/>
            <person name="Studer B."/>
        </authorList>
    </citation>
    <scope>NUCLEOTIDE SEQUENCE</scope>
    <source>
        <strain evidence="3">02402/16</strain>
        <tissue evidence="3">Leaf</tissue>
    </source>
</reference>
<evidence type="ECO:0000256" key="1">
    <source>
        <dbReference type="SAM" id="MobiDB-lite"/>
    </source>
</evidence>
<name>A0AAD8QU05_LOLMU</name>
<dbReference type="EMBL" id="JAUUTY010000007">
    <property type="protein sequence ID" value="KAK1608216.1"/>
    <property type="molecule type" value="Genomic_DNA"/>
</dbReference>
<dbReference type="Pfam" id="PF19259">
    <property type="entry name" value="Ty3_capsid"/>
    <property type="match status" value="1"/>
</dbReference>
<keyword evidence="4" id="KW-1185">Reference proteome</keyword>
<gene>
    <name evidence="3" type="ORF">QYE76_031889</name>
</gene>
<evidence type="ECO:0000313" key="3">
    <source>
        <dbReference type="EMBL" id="KAK1608216.1"/>
    </source>
</evidence>
<feature type="domain" description="Ty3 transposon capsid-like protein" evidence="2">
    <location>
        <begin position="6"/>
        <end position="71"/>
    </location>
</feature>
<comment type="caution">
    <text evidence="3">The sequence shown here is derived from an EMBL/GenBank/DDBJ whole genome shotgun (WGS) entry which is preliminary data.</text>
</comment>
<dbReference type="InterPro" id="IPR045358">
    <property type="entry name" value="Ty3_capsid"/>
</dbReference>
<evidence type="ECO:0000313" key="4">
    <source>
        <dbReference type="Proteomes" id="UP001231189"/>
    </source>
</evidence>
<sequence length="113" mass="13005">MTKTLEIRQTNDVASYHQEFELLMHQLLTHNSSLDDTFFVAKFLKGLKKEIRSAIILHKPRTFDAAITLALLQESRLHDARRPHYEPRKWHNQAGPGALGPHPSVRNSKNTII</sequence>
<accession>A0AAD8QU05</accession>